<dbReference type="OMA" id="WITAMTI"/>
<name>A7S713_NEMVE</name>
<dbReference type="PANTHER" id="PTHR33802">
    <property type="entry name" value="SI:CH211-161H7.5-RELATED"/>
    <property type="match status" value="1"/>
</dbReference>
<dbReference type="eggNOG" id="ENOG502QQ6X">
    <property type="taxonomic scope" value="Eukaryota"/>
</dbReference>
<dbReference type="AlphaFoldDB" id="A7S713"/>
<protein>
    <submittedName>
        <fullName evidence="2">Uncharacterized protein</fullName>
    </submittedName>
</protein>
<dbReference type="HOGENOM" id="CLU_076617_0_0_1"/>
<feature type="transmembrane region" description="Helical" evidence="1">
    <location>
        <begin position="259"/>
        <end position="278"/>
    </location>
</feature>
<evidence type="ECO:0000256" key="1">
    <source>
        <dbReference type="SAM" id="Phobius"/>
    </source>
</evidence>
<dbReference type="Proteomes" id="UP000001593">
    <property type="component" value="Unassembled WGS sequence"/>
</dbReference>
<proteinExistence type="predicted"/>
<dbReference type="PANTHER" id="PTHR33802:SF1">
    <property type="entry name" value="XK-RELATED PROTEIN"/>
    <property type="match status" value="1"/>
</dbReference>
<feature type="transmembrane region" description="Helical" evidence="1">
    <location>
        <begin position="67"/>
        <end position="88"/>
    </location>
</feature>
<dbReference type="OrthoDB" id="5586934at2759"/>
<keyword evidence="3" id="KW-1185">Reference proteome</keyword>
<feature type="transmembrane region" description="Helical" evidence="1">
    <location>
        <begin position="233"/>
        <end position="253"/>
    </location>
</feature>
<dbReference type="PhylomeDB" id="A7S713"/>
<feature type="transmembrane region" description="Helical" evidence="1">
    <location>
        <begin position="7"/>
        <end position="26"/>
    </location>
</feature>
<organism evidence="2 3">
    <name type="scientific">Nematostella vectensis</name>
    <name type="common">Starlet sea anemone</name>
    <dbReference type="NCBI Taxonomy" id="45351"/>
    <lineage>
        <taxon>Eukaryota</taxon>
        <taxon>Metazoa</taxon>
        <taxon>Cnidaria</taxon>
        <taxon>Anthozoa</taxon>
        <taxon>Hexacorallia</taxon>
        <taxon>Actiniaria</taxon>
        <taxon>Edwardsiidae</taxon>
        <taxon>Nematostella</taxon>
    </lineage>
</organism>
<keyword evidence="1" id="KW-1133">Transmembrane helix</keyword>
<accession>A7S713</accession>
<sequence>MANRSLILRNVFIIVSALAYAMNLMFSRFSNAKNRPEAFQVLFGNGSSVGGMSRRFSTDVTPAPPTFQIWIVIYTWQCLWIVYSFSLICRKVPEVFDWLFFVFFTLSSCIVTSWLVVQSRGLKQLSCGILFFHGFSLYAALATAYYRVVPRNEELAAYSKLDFFATHILVFNGIVTYTTWVTLASLLSLNGALIYAHGVSKVTAGTIILSILAVELLVWFVIENFVLERYLRFTFTVYPVVITGLSGIIARNPSETNRIFTIVLLSIAVVLFIVRVGLSVWRFTRGRKSDEVTLRFNKMEDNVSY</sequence>
<feature type="transmembrane region" description="Helical" evidence="1">
    <location>
        <begin position="129"/>
        <end position="148"/>
    </location>
</feature>
<keyword evidence="1" id="KW-0812">Transmembrane</keyword>
<keyword evidence="1" id="KW-0472">Membrane</keyword>
<dbReference type="EMBL" id="DS469590">
    <property type="protein sequence ID" value="EDO40525.1"/>
    <property type="molecule type" value="Genomic_DNA"/>
</dbReference>
<reference evidence="2 3" key="1">
    <citation type="journal article" date="2007" name="Science">
        <title>Sea anemone genome reveals ancestral eumetazoan gene repertoire and genomic organization.</title>
        <authorList>
            <person name="Putnam N.H."/>
            <person name="Srivastava M."/>
            <person name="Hellsten U."/>
            <person name="Dirks B."/>
            <person name="Chapman J."/>
            <person name="Salamov A."/>
            <person name="Terry A."/>
            <person name="Shapiro H."/>
            <person name="Lindquist E."/>
            <person name="Kapitonov V.V."/>
            <person name="Jurka J."/>
            <person name="Genikhovich G."/>
            <person name="Grigoriev I.V."/>
            <person name="Lucas S.M."/>
            <person name="Steele R.E."/>
            <person name="Finnerty J.R."/>
            <person name="Technau U."/>
            <person name="Martindale M.Q."/>
            <person name="Rokhsar D.S."/>
        </authorList>
    </citation>
    <scope>NUCLEOTIDE SEQUENCE [LARGE SCALE GENOMIC DNA]</scope>
    <source>
        <strain evidence="3">CH2 X CH6</strain>
    </source>
</reference>
<dbReference type="InParanoid" id="A7S713"/>
<feature type="transmembrane region" description="Helical" evidence="1">
    <location>
        <begin position="169"/>
        <end position="196"/>
    </location>
</feature>
<evidence type="ECO:0000313" key="3">
    <source>
        <dbReference type="Proteomes" id="UP000001593"/>
    </source>
</evidence>
<feature type="transmembrane region" description="Helical" evidence="1">
    <location>
        <begin position="95"/>
        <end position="117"/>
    </location>
</feature>
<feature type="transmembrane region" description="Helical" evidence="1">
    <location>
        <begin position="202"/>
        <end position="221"/>
    </location>
</feature>
<gene>
    <name evidence="2" type="ORF">NEMVEDRAFT_v1g236985</name>
</gene>
<evidence type="ECO:0000313" key="2">
    <source>
        <dbReference type="EMBL" id="EDO40525.1"/>
    </source>
</evidence>
<dbReference type="KEGG" id="nve:5512267"/>